<name>A0ABX3ZHP7_9BACL</name>
<keyword evidence="4" id="KW-1185">Reference proteome</keyword>
<dbReference type="Proteomes" id="UP000196594">
    <property type="component" value="Unassembled WGS sequence"/>
</dbReference>
<evidence type="ECO:0000313" key="3">
    <source>
        <dbReference type="EMBL" id="OUZ39229.1"/>
    </source>
</evidence>
<dbReference type="InterPro" id="IPR011234">
    <property type="entry name" value="Fumarylacetoacetase-like_C"/>
</dbReference>
<comment type="caution">
    <text evidence="3">The sequence shown here is derived from an EMBL/GenBank/DDBJ whole genome shotgun (WGS) entry which is preliminary data.</text>
</comment>
<dbReference type="Pfam" id="PF01557">
    <property type="entry name" value="FAA_hydrolase"/>
    <property type="match status" value="1"/>
</dbReference>
<evidence type="ECO:0000256" key="1">
    <source>
        <dbReference type="ARBA" id="ARBA00023239"/>
    </source>
</evidence>
<dbReference type="SUPFAM" id="SSF56529">
    <property type="entry name" value="FAH"/>
    <property type="match status" value="1"/>
</dbReference>
<dbReference type="Gene3D" id="3.90.850.10">
    <property type="entry name" value="Fumarylacetoacetase-like, C-terminal domain"/>
    <property type="match status" value="1"/>
</dbReference>
<dbReference type="PANTHER" id="PTHR30143:SF0">
    <property type="entry name" value="2-KETO-4-PENTENOATE HYDRATASE"/>
    <property type="match status" value="1"/>
</dbReference>
<feature type="domain" description="Fumarylacetoacetase-like C-terminal" evidence="2">
    <location>
        <begin position="83"/>
        <end position="254"/>
    </location>
</feature>
<sequence length="256" mass="28075">MDIQQAASALLTAERSKQPIEPFTSSTDISVDDAYHIQLLQIKEKLKEAELVGMKVGLTSEVMQKMFNVDTPDFGHILSTMVYENNSTISKSQFIQPKVEFEIAFLLKEDLKGPNVTVEQVLQATKAIAPAIEIIDSRIMDWKFKFEDTVADNGSSAGAIIGTPSDLPSFEELANIPIVVKKNGEVVDQGVSSAVMGNPAKAIAWLANMLSEYDISLKAGQFILAGAITAAVFFEVNDEFEIDFGKYGQLKVRFTD</sequence>
<reference evidence="3 4" key="1">
    <citation type="journal article" date="2017" name="Int. J. Syst. Evol. Microbiol.">
        <title>Solibacillus kalamii sp. nov., isolated from a high-efficiency particulate arrestance filter system used in the International Space Station.</title>
        <authorList>
            <person name="Checinska Sielaff A."/>
            <person name="Kumar R.M."/>
            <person name="Pal D."/>
            <person name="Mayilraj S."/>
            <person name="Venkateswaran K."/>
        </authorList>
    </citation>
    <scope>NUCLEOTIDE SEQUENCE [LARGE SCALE GENOMIC DNA]</scope>
    <source>
        <strain evidence="3 4">ISSFR-015</strain>
    </source>
</reference>
<dbReference type="RefSeq" id="WP_087617065.1">
    <property type="nucleotide sequence ID" value="NZ_JAFBEY010000003.1"/>
</dbReference>
<gene>
    <name evidence="3" type="ORF">CBM15_08195</name>
</gene>
<proteinExistence type="predicted"/>
<accession>A0ABX3ZHP7</accession>
<dbReference type="EMBL" id="NHNT01000004">
    <property type="protein sequence ID" value="OUZ39229.1"/>
    <property type="molecule type" value="Genomic_DNA"/>
</dbReference>
<dbReference type="InterPro" id="IPR036663">
    <property type="entry name" value="Fumarylacetoacetase_C_sf"/>
</dbReference>
<protein>
    <submittedName>
        <fullName evidence="3">2-keto-4-pentenoate hydratase</fullName>
    </submittedName>
</protein>
<evidence type="ECO:0000313" key="4">
    <source>
        <dbReference type="Proteomes" id="UP000196594"/>
    </source>
</evidence>
<dbReference type="PANTHER" id="PTHR30143">
    <property type="entry name" value="ACID HYDRATASE"/>
    <property type="match status" value="1"/>
</dbReference>
<evidence type="ECO:0000259" key="2">
    <source>
        <dbReference type="Pfam" id="PF01557"/>
    </source>
</evidence>
<keyword evidence="1" id="KW-0456">Lyase</keyword>
<dbReference type="InterPro" id="IPR050772">
    <property type="entry name" value="Hydratase-Decarb/MhpD_sf"/>
</dbReference>
<organism evidence="3 4">
    <name type="scientific">Solibacillus kalamii</name>
    <dbReference type="NCBI Taxonomy" id="1748298"/>
    <lineage>
        <taxon>Bacteria</taxon>
        <taxon>Bacillati</taxon>
        <taxon>Bacillota</taxon>
        <taxon>Bacilli</taxon>
        <taxon>Bacillales</taxon>
        <taxon>Caryophanaceae</taxon>
        <taxon>Solibacillus</taxon>
    </lineage>
</organism>